<proteinExistence type="predicted"/>
<protein>
    <recommendedName>
        <fullName evidence="4">MULE transposase domain-containing protein</fullName>
    </recommendedName>
</protein>
<feature type="compositionally biased region" description="Low complexity" evidence="1">
    <location>
        <begin position="10"/>
        <end position="30"/>
    </location>
</feature>
<dbReference type="EMBL" id="JBJUIK010000017">
    <property type="protein sequence ID" value="KAL3498166.1"/>
    <property type="molecule type" value="Genomic_DNA"/>
</dbReference>
<dbReference type="PANTHER" id="PTHR31973:SF187">
    <property type="entry name" value="MUTATOR TRANSPOSASE MUDRA PROTEIN"/>
    <property type="match status" value="1"/>
</dbReference>
<evidence type="ECO:0000256" key="1">
    <source>
        <dbReference type="SAM" id="MobiDB-lite"/>
    </source>
</evidence>
<reference evidence="2 3" key="1">
    <citation type="submission" date="2024-11" db="EMBL/GenBank/DDBJ databases">
        <title>A near-complete genome assembly of Cinchona calisaya.</title>
        <authorList>
            <person name="Lian D.C."/>
            <person name="Zhao X.W."/>
            <person name="Wei L."/>
        </authorList>
    </citation>
    <scope>NUCLEOTIDE SEQUENCE [LARGE SCALE GENOMIC DNA]</scope>
    <source>
        <tissue evidence="2">Nenye</tissue>
    </source>
</reference>
<name>A0ABD2XTZ8_9GENT</name>
<comment type="caution">
    <text evidence="2">The sequence shown here is derived from an EMBL/GenBank/DDBJ whole genome shotgun (WGS) entry which is preliminary data.</text>
</comment>
<feature type="non-terminal residue" evidence="2">
    <location>
        <position position="1"/>
    </location>
</feature>
<sequence length="265" mass="30297">QPATSPPQQPAASPSQQPESGPPQQFESDPPQQPESNPPQQSSYFEEWNEPVVGDEELMDKFNSNDNDDYMNFDPEIEFMKPIVELKSDIRRELMVDVSIPQVYRAKGKVKDVLNGVDMAQYHNLWSYAAIVREKKIRGSTIKMALNKPFEDSIAMGRDANESMFPLAFAIVKVECYDSWKWFLEFLIGDVAAIQVDRKKKVEDYMDDCYTKDAYLRSYAHMIHAMSGEMHWVETNEEPNQSTIGTYTRQAIGQQESQSQSTTAT</sequence>
<dbReference type="Proteomes" id="UP001630127">
    <property type="component" value="Unassembled WGS sequence"/>
</dbReference>
<gene>
    <name evidence="2" type="ORF">ACH5RR_040898</name>
</gene>
<evidence type="ECO:0000313" key="2">
    <source>
        <dbReference type="EMBL" id="KAL3498166.1"/>
    </source>
</evidence>
<organism evidence="2 3">
    <name type="scientific">Cinchona calisaya</name>
    <dbReference type="NCBI Taxonomy" id="153742"/>
    <lineage>
        <taxon>Eukaryota</taxon>
        <taxon>Viridiplantae</taxon>
        <taxon>Streptophyta</taxon>
        <taxon>Embryophyta</taxon>
        <taxon>Tracheophyta</taxon>
        <taxon>Spermatophyta</taxon>
        <taxon>Magnoliopsida</taxon>
        <taxon>eudicotyledons</taxon>
        <taxon>Gunneridae</taxon>
        <taxon>Pentapetalae</taxon>
        <taxon>asterids</taxon>
        <taxon>lamiids</taxon>
        <taxon>Gentianales</taxon>
        <taxon>Rubiaceae</taxon>
        <taxon>Cinchonoideae</taxon>
        <taxon>Cinchoneae</taxon>
        <taxon>Cinchona</taxon>
    </lineage>
</organism>
<dbReference type="PANTHER" id="PTHR31973">
    <property type="entry name" value="POLYPROTEIN, PUTATIVE-RELATED"/>
    <property type="match status" value="1"/>
</dbReference>
<evidence type="ECO:0008006" key="4">
    <source>
        <dbReference type="Google" id="ProtNLM"/>
    </source>
</evidence>
<keyword evidence="3" id="KW-1185">Reference proteome</keyword>
<accession>A0ABD2XTZ8</accession>
<dbReference type="AlphaFoldDB" id="A0ABD2XTZ8"/>
<feature type="region of interest" description="Disordered" evidence="1">
    <location>
        <begin position="1"/>
        <end position="47"/>
    </location>
</feature>
<evidence type="ECO:0000313" key="3">
    <source>
        <dbReference type="Proteomes" id="UP001630127"/>
    </source>
</evidence>